<feature type="domain" description="Rubredoxin-like" evidence="3">
    <location>
        <begin position="133"/>
        <end position="166"/>
    </location>
</feature>
<evidence type="ECO:0000259" key="3">
    <source>
        <dbReference type="PROSITE" id="PS50903"/>
    </source>
</evidence>
<keyword evidence="1" id="KW-0813">Transport</keyword>
<dbReference type="AlphaFoldDB" id="A0A9D6V790"/>
<comment type="caution">
    <text evidence="5">The sequence shown here is derived from an EMBL/GenBank/DDBJ whole genome shotgun (WGS) entry which is preliminary data.</text>
</comment>
<dbReference type="Gene3D" id="2.20.28.10">
    <property type="match status" value="1"/>
</dbReference>
<dbReference type="Pfam" id="PF21349">
    <property type="entry name" value="RUBY_RBDX"/>
    <property type="match status" value="1"/>
</dbReference>
<feature type="domain" description="Ferritin-like diiron" evidence="4">
    <location>
        <begin position="1"/>
        <end position="128"/>
    </location>
</feature>
<evidence type="ECO:0000256" key="2">
    <source>
        <dbReference type="ARBA" id="ARBA00022982"/>
    </source>
</evidence>
<dbReference type="InterPro" id="IPR003251">
    <property type="entry name" value="Rr_diiron-bd_dom"/>
</dbReference>
<evidence type="ECO:0000313" key="5">
    <source>
        <dbReference type="EMBL" id="MBI5251261.1"/>
    </source>
</evidence>
<dbReference type="PANTHER" id="PTHR33746:SF4">
    <property type="entry name" value="RUBRERYTHRIN"/>
    <property type="match status" value="1"/>
</dbReference>
<dbReference type="Pfam" id="PF02915">
    <property type="entry name" value="Rubrerythrin"/>
    <property type="match status" value="1"/>
</dbReference>
<dbReference type="InterPro" id="IPR009078">
    <property type="entry name" value="Ferritin-like_SF"/>
</dbReference>
<dbReference type="GO" id="GO:0005506">
    <property type="term" value="F:iron ion binding"/>
    <property type="evidence" value="ECO:0007669"/>
    <property type="project" value="InterPro"/>
</dbReference>
<dbReference type="PROSITE" id="PS50905">
    <property type="entry name" value="FERRITIN_LIKE"/>
    <property type="match status" value="1"/>
</dbReference>
<dbReference type="PANTHER" id="PTHR33746">
    <property type="entry name" value="RUBRERYTHRIN"/>
    <property type="match status" value="1"/>
</dbReference>
<dbReference type="SUPFAM" id="SSF57802">
    <property type="entry name" value="Rubredoxin-like"/>
    <property type="match status" value="1"/>
</dbReference>
<evidence type="ECO:0000313" key="6">
    <source>
        <dbReference type="Proteomes" id="UP000807825"/>
    </source>
</evidence>
<dbReference type="InterPro" id="IPR048574">
    <property type="entry name" value="RUBY_RBDX"/>
</dbReference>
<evidence type="ECO:0000259" key="4">
    <source>
        <dbReference type="PROSITE" id="PS50905"/>
    </source>
</evidence>
<dbReference type="CDD" id="cd01041">
    <property type="entry name" value="Rubrerythrin"/>
    <property type="match status" value="1"/>
</dbReference>
<organism evidence="5 6">
    <name type="scientific">Desulfomonile tiedjei</name>
    <dbReference type="NCBI Taxonomy" id="2358"/>
    <lineage>
        <taxon>Bacteria</taxon>
        <taxon>Pseudomonadati</taxon>
        <taxon>Thermodesulfobacteriota</taxon>
        <taxon>Desulfomonilia</taxon>
        <taxon>Desulfomonilales</taxon>
        <taxon>Desulfomonilaceae</taxon>
        <taxon>Desulfomonile</taxon>
    </lineage>
</organism>
<dbReference type="InterPro" id="IPR012347">
    <property type="entry name" value="Ferritin-like"/>
</dbReference>
<keyword evidence="2" id="KW-0249">Electron transport</keyword>
<dbReference type="GO" id="GO:0016491">
    <property type="term" value="F:oxidoreductase activity"/>
    <property type="evidence" value="ECO:0007669"/>
    <property type="project" value="InterPro"/>
</dbReference>
<dbReference type="InterPro" id="IPR024934">
    <property type="entry name" value="Rubredoxin-like_dom"/>
</dbReference>
<sequence length="167" mass="18366">MSETEKNLREAFAGESQANRKYLAFAKKAEEEGFKGVANLFKAAAAAETIHAHNHLEVLKGVGSTLENLKAAFGGEHHEFTIMYPEFLVKSKEEKNGAATKSFHWANEVEKIHGNLYQEAINMMESGGALPVKDYYICDKCGYTIADAAPDKCPVCGAKKDAFFKVN</sequence>
<protein>
    <submittedName>
        <fullName evidence="5">Rubrerythrin family protein</fullName>
    </submittedName>
</protein>
<evidence type="ECO:0000256" key="1">
    <source>
        <dbReference type="ARBA" id="ARBA00022448"/>
    </source>
</evidence>
<reference evidence="5" key="1">
    <citation type="submission" date="2020-07" db="EMBL/GenBank/DDBJ databases">
        <title>Huge and variable diversity of episymbiotic CPR bacteria and DPANN archaea in groundwater ecosystems.</title>
        <authorList>
            <person name="He C.Y."/>
            <person name="Keren R."/>
            <person name="Whittaker M."/>
            <person name="Farag I.F."/>
            <person name="Doudna J."/>
            <person name="Cate J.H.D."/>
            <person name="Banfield J.F."/>
        </authorList>
    </citation>
    <scope>NUCLEOTIDE SEQUENCE</scope>
    <source>
        <strain evidence="5">NC_groundwater_1664_Pr3_B-0.1um_52_9</strain>
    </source>
</reference>
<dbReference type="SUPFAM" id="SSF47240">
    <property type="entry name" value="Ferritin-like"/>
    <property type="match status" value="1"/>
</dbReference>
<name>A0A9D6V790_9BACT</name>
<dbReference type="InterPro" id="IPR052753">
    <property type="entry name" value="Rbr2/Nigerythrin"/>
</dbReference>
<proteinExistence type="predicted"/>
<dbReference type="InterPro" id="IPR009040">
    <property type="entry name" value="Ferritin-like_diiron"/>
</dbReference>
<accession>A0A9D6V790</accession>
<dbReference type="Gene3D" id="1.20.1260.10">
    <property type="match status" value="1"/>
</dbReference>
<dbReference type="PROSITE" id="PS50903">
    <property type="entry name" value="RUBREDOXIN_LIKE"/>
    <property type="match status" value="1"/>
</dbReference>
<gene>
    <name evidence="5" type="ORF">HY912_17370</name>
</gene>
<dbReference type="Proteomes" id="UP000807825">
    <property type="component" value="Unassembled WGS sequence"/>
</dbReference>
<dbReference type="EMBL" id="JACRDE010000454">
    <property type="protein sequence ID" value="MBI5251261.1"/>
    <property type="molecule type" value="Genomic_DNA"/>
</dbReference>